<sequence length="156" mass="17659">MQLTFQVNKNTIRHRRDSRLAQSQSKHLWDASWKCPFPPAPLRPTAWRPQQSLDPFELDGLERVSSVDVAGAWWFGPDFVQLALELGGMDCVSGVDFAGAWWFGPDFVQFAGDPSSSYGLWLHYLCHMQPQTNRQLLNLIAPWISSSGLWSQASLP</sequence>
<keyword evidence="2" id="KW-1185">Reference proteome</keyword>
<evidence type="ECO:0000313" key="2">
    <source>
        <dbReference type="Proteomes" id="UP001552299"/>
    </source>
</evidence>
<gene>
    <name evidence="1" type="ORF">M5K25_010438</name>
</gene>
<dbReference type="EMBL" id="JANQDX010000009">
    <property type="protein sequence ID" value="KAL0918429.1"/>
    <property type="molecule type" value="Genomic_DNA"/>
</dbReference>
<evidence type="ECO:0000313" key="1">
    <source>
        <dbReference type="EMBL" id="KAL0918429.1"/>
    </source>
</evidence>
<proteinExistence type="predicted"/>
<reference evidence="1 2" key="1">
    <citation type="journal article" date="2024" name="Plant Biotechnol. J.">
        <title>Dendrobium thyrsiflorum genome and its molecular insights into genes involved in important horticultural traits.</title>
        <authorList>
            <person name="Chen B."/>
            <person name="Wang J.Y."/>
            <person name="Zheng P.J."/>
            <person name="Li K.L."/>
            <person name="Liang Y.M."/>
            <person name="Chen X.F."/>
            <person name="Zhang C."/>
            <person name="Zhao X."/>
            <person name="He X."/>
            <person name="Zhang G.Q."/>
            <person name="Liu Z.J."/>
            <person name="Xu Q."/>
        </authorList>
    </citation>
    <scope>NUCLEOTIDE SEQUENCE [LARGE SCALE GENOMIC DNA]</scope>
    <source>
        <strain evidence="1">GZMU011</strain>
    </source>
</reference>
<comment type="caution">
    <text evidence="1">The sequence shown here is derived from an EMBL/GenBank/DDBJ whole genome shotgun (WGS) entry which is preliminary data.</text>
</comment>
<dbReference type="AlphaFoldDB" id="A0ABD0V0L7"/>
<dbReference type="Proteomes" id="UP001552299">
    <property type="component" value="Unassembled WGS sequence"/>
</dbReference>
<accession>A0ABD0V0L7</accession>
<name>A0ABD0V0L7_DENTH</name>
<organism evidence="1 2">
    <name type="scientific">Dendrobium thyrsiflorum</name>
    <name type="common">Pinecone-like raceme dendrobium</name>
    <name type="synonym">Orchid</name>
    <dbReference type="NCBI Taxonomy" id="117978"/>
    <lineage>
        <taxon>Eukaryota</taxon>
        <taxon>Viridiplantae</taxon>
        <taxon>Streptophyta</taxon>
        <taxon>Embryophyta</taxon>
        <taxon>Tracheophyta</taxon>
        <taxon>Spermatophyta</taxon>
        <taxon>Magnoliopsida</taxon>
        <taxon>Liliopsida</taxon>
        <taxon>Asparagales</taxon>
        <taxon>Orchidaceae</taxon>
        <taxon>Epidendroideae</taxon>
        <taxon>Malaxideae</taxon>
        <taxon>Dendrobiinae</taxon>
        <taxon>Dendrobium</taxon>
    </lineage>
</organism>
<protein>
    <submittedName>
        <fullName evidence="1">Uncharacterized protein</fullName>
    </submittedName>
</protein>